<dbReference type="RefSeq" id="WP_075512733.1">
    <property type="nucleotide sequence ID" value="NZ_CP089224.1"/>
</dbReference>
<dbReference type="AlphaFoldDB" id="A0A163WL72"/>
<sequence length="114" mass="11286">MLWSNAEVPATAAEVAAGVPGAAAAWGLSQVGAGPVAISAGLAVKVGPMSVPPGWSPLPSAADAKVATIIGSWRPGPPSGPVNGRACCRAYHLHGRERLRPAETSAADMDHGSG</sequence>
<name>A0A163WL72_9MYCO</name>
<protein>
    <submittedName>
        <fullName evidence="1">Uncharacterized protein</fullName>
    </submittedName>
</protein>
<keyword evidence="2" id="KW-1185">Reference proteome</keyword>
<reference evidence="2" key="1">
    <citation type="submission" date="2016-04" db="EMBL/GenBank/DDBJ databases">
        <authorList>
            <person name="Strapagiel D."/>
            <person name="Borowka P."/>
            <person name="Marciniak B."/>
            <person name="Bakula Z."/>
            <person name="Van Ingen J."/>
            <person name="Safianowska A."/>
            <person name="Dziadek J."/>
            <person name="Jagielski T."/>
        </authorList>
    </citation>
    <scope>NUCLEOTIDE SEQUENCE [LARGE SCALE GENOMIC DNA]</scope>
    <source>
        <strain evidence="2">1010001458</strain>
    </source>
</reference>
<accession>A0A163WL72</accession>
<organism evidence="1 2">
    <name type="scientific">Mycobacterium ostraviense</name>
    <dbReference type="NCBI Taxonomy" id="2738409"/>
    <lineage>
        <taxon>Bacteria</taxon>
        <taxon>Bacillati</taxon>
        <taxon>Actinomycetota</taxon>
        <taxon>Actinomycetes</taxon>
        <taxon>Mycobacteriales</taxon>
        <taxon>Mycobacteriaceae</taxon>
        <taxon>Mycobacterium</taxon>
    </lineage>
</organism>
<evidence type="ECO:0000313" key="1">
    <source>
        <dbReference type="EMBL" id="KZS58447.1"/>
    </source>
</evidence>
<dbReference type="Proteomes" id="UP000077342">
    <property type="component" value="Unassembled WGS sequence"/>
</dbReference>
<gene>
    <name evidence="1" type="ORF">A4G28_26190</name>
</gene>
<proteinExistence type="predicted"/>
<dbReference type="EMBL" id="LWCI01000149">
    <property type="protein sequence ID" value="KZS58447.1"/>
    <property type="molecule type" value="Genomic_DNA"/>
</dbReference>
<comment type="caution">
    <text evidence="1">The sequence shown here is derived from an EMBL/GenBank/DDBJ whole genome shotgun (WGS) entry which is preliminary data.</text>
</comment>
<evidence type="ECO:0000313" key="2">
    <source>
        <dbReference type="Proteomes" id="UP000077342"/>
    </source>
</evidence>